<proteinExistence type="predicted"/>
<evidence type="ECO:0000313" key="1">
    <source>
        <dbReference type="EMBL" id="KKN01885.1"/>
    </source>
</evidence>
<comment type="caution">
    <text evidence="1">The sequence shown here is derived from an EMBL/GenBank/DDBJ whole genome shotgun (WGS) entry which is preliminary data.</text>
</comment>
<reference evidence="1" key="1">
    <citation type="journal article" date="2015" name="Nature">
        <title>Complex archaea that bridge the gap between prokaryotes and eukaryotes.</title>
        <authorList>
            <person name="Spang A."/>
            <person name="Saw J.H."/>
            <person name="Jorgensen S.L."/>
            <person name="Zaremba-Niedzwiedzka K."/>
            <person name="Martijn J."/>
            <person name="Lind A.E."/>
            <person name="van Eijk R."/>
            <person name="Schleper C."/>
            <person name="Guy L."/>
            <person name="Ettema T.J."/>
        </authorList>
    </citation>
    <scope>NUCLEOTIDE SEQUENCE</scope>
</reference>
<sequence>KKDLIWNKALTPKMKQFKEETGKNPVYRGKITGGFEYWMYWRKPKVTKPKPKFIKKPIKKPVKPKKEIKTAGRKIIEDEIYQNHLQKIEKCKENPGCSKFSIHNLQGHIVEDYKHGDISQEKAQKLMKYAQKVYDNKVKEEIMSKSLKTKSKIKVIIHLPYGKSEDLILTINFMSSKVKNESKKDIQNIIDDKWSDKYMYNPKGHVYFKHLTFTKDGDIYLRYEINSVEYDTRQDLDEIFDDLAKMIYKNSKLIPTGIRITAHYSENWIKRYKNIKVKIDSLSPYERIIIKELEYTDSYTKLALVRELKQKYPKSRFSMITFSRYSSNLIKKQYVEYTGLTTGGLGRIKLTKEGKLIKELLLWR</sequence>
<gene>
    <name evidence="1" type="ORF">LCGC14_1123370</name>
</gene>
<dbReference type="EMBL" id="LAZR01005212">
    <property type="protein sequence ID" value="KKN01885.1"/>
    <property type="molecule type" value="Genomic_DNA"/>
</dbReference>
<organism evidence="1">
    <name type="scientific">marine sediment metagenome</name>
    <dbReference type="NCBI Taxonomy" id="412755"/>
    <lineage>
        <taxon>unclassified sequences</taxon>
        <taxon>metagenomes</taxon>
        <taxon>ecological metagenomes</taxon>
    </lineage>
</organism>
<feature type="non-terminal residue" evidence="1">
    <location>
        <position position="1"/>
    </location>
</feature>
<name>A0A0F9M3D7_9ZZZZ</name>
<accession>A0A0F9M3D7</accession>
<protein>
    <submittedName>
        <fullName evidence="1">Uncharacterized protein</fullName>
    </submittedName>
</protein>
<dbReference type="AlphaFoldDB" id="A0A0F9M3D7"/>